<evidence type="ECO:0000313" key="1">
    <source>
        <dbReference type="EMBL" id="MDZ7282653.1"/>
    </source>
</evidence>
<reference evidence="2" key="1">
    <citation type="submission" date="2023-07" db="EMBL/GenBank/DDBJ databases">
        <title>Whole genome sequence analysis of rice epiphytic Sphingomonas sanguinis OsEp_Plm_15B2.</title>
        <authorList>
            <person name="Sahu K.P."/>
            <person name="Asharani P."/>
            <person name="Reddy B."/>
            <person name="Kumar A."/>
        </authorList>
    </citation>
    <scope>NUCLEOTIDE SEQUENCE [LARGE SCALE GENOMIC DNA]</scope>
    <source>
        <strain evidence="2">OsEp_Plm_15B2</strain>
    </source>
</reference>
<proteinExistence type="predicted"/>
<sequence>MNDFVLVSAAWMLNQIVTTYDAAGNAVPDNGEYQRRSAEVVYVFAEFMKDKGLLQPNVYVSRTPNMELRFSQLTLTGQQFAKAELGKWMQSLDRAGPAEKLDASGLERRWAKFADSQSW</sequence>
<evidence type="ECO:0000313" key="2">
    <source>
        <dbReference type="Proteomes" id="UP001292182"/>
    </source>
</evidence>
<protein>
    <submittedName>
        <fullName evidence="1">Uncharacterized protein</fullName>
    </submittedName>
</protein>
<organism evidence="1 2">
    <name type="scientific">Sphingomonas sanguinis</name>
    <dbReference type="NCBI Taxonomy" id="33051"/>
    <lineage>
        <taxon>Bacteria</taxon>
        <taxon>Pseudomonadati</taxon>
        <taxon>Pseudomonadota</taxon>
        <taxon>Alphaproteobacteria</taxon>
        <taxon>Sphingomonadales</taxon>
        <taxon>Sphingomonadaceae</taxon>
        <taxon>Sphingomonas</taxon>
    </lineage>
</organism>
<comment type="caution">
    <text evidence="1">The sequence shown here is derived from an EMBL/GenBank/DDBJ whole genome shotgun (WGS) entry which is preliminary data.</text>
</comment>
<dbReference type="EMBL" id="JAOBTW010000010">
    <property type="protein sequence ID" value="MDZ7282653.1"/>
    <property type="molecule type" value="Genomic_DNA"/>
</dbReference>
<name>A0ABU5LRV4_9SPHN</name>
<gene>
    <name evidence="1" type="ORF">N4G62_11510</name>
</gene>
<dbReference type="RefSeq" id="WP_322539565.1">
    <property type="nucleotide sequence ID" value="NZ_JAOBTW010000010.1"/>
</dbReference>
<accession>A0ABU5LRV4</accession>
<dbReference type="Proteomes" id="UP001292182">
    <property type="component" value="Unassembled WGS sequence"/>
</dbReference>
<keyword evidence="2" id="KW-1185">Reference proteome</keyword>